<accession>A0A0G1DMJ1</accession>
<dbReference type="EMBL" id="LCFQ01000003">
    <property type="protein sequence ID" value="KKS98772.1"/>
    <property type="molecule type" value="Genomic_DNA"/>
</dbReference>
<dbReference type="Proteomes" id="UP000034090">
    <property type="component" value="Unassembled WGS sequence"/>
</dbReference>
<name>A0A0G1DMJ1_9BACT</name>
<protein>
    <submittedName>
        <fullName evidence="1">Uncharacterized protein</fullName>
    </submittedName>
</protein>
<gene>
    <name evidence="1" type="ORF">UV74_C0003G0016</name>
</gene>
<sequence>MGLAACVNGDGRVLVTLPDVIVIQVGQDRRDTSPCISGCVKQGIAQVAGQADRTTGTPGDMNVVTGIKRRRATHHGRRLIGTILPGKTGRRGSGVIGFEYPNGLIQTVGRKIRVNVAVGCNCVDDVT</sequence>
<evidence type="ECO:0000313" key="1">
    <source>
        <dbReference type="EMBL" id="KKS98772.1"/>
    </source>
</evidence>
<organism evidence="1 2">
    <name type="scientific">Candidatus Woesebacteria bacterium GW2011_GWB1_43_14</name>
    <dbReference type="NCBI Taxonomy" id="1618578"/>
    <lineage>
        <taxon>Bacteria</taxon>
        <taxon>Candidatus Woeseibacteriota</taxon>
    </lineage>
</organism>
<evidence type="ECO:0000313" key="2">
    <source>
        <dbReference type="Proteomes" id="UP000034090"/>
    </source>
</evidence>
<proteinExistence type="predicted"/>
<reference evidence="1 2" key="1">
    <citation type="journal article" date="2015" name="Nature">
        <title>rRNA introns, odd ribosomes, and small enigmatic genomes across a large radiation of phyla.</title>
        <authorList>
            <person name="Brown C.T."/>
            <person name="Hug L.A."/>
            <person name="Thomas B.C."/>
            <person name="Sharon I."/>
            <person name="Castelle C.J."/>
            <person name="Singh A."/>
            <person name="Wilkins M.J."/>
            <person name="Williams K.H."/>
            <person name="Banfield J.F."/>
        </authorList>
    </citation>
    <scope>NUCLEOTIDE SEQUENCE [LARGE SCALE GENOMIC DNA]</scope>
</reference>
<comment type="caution">
    <text evidence="1">The sequence shown here is derived from an EMBL/GenBank/DDBJ whole genome shotgun (WGS) entry which is preliminary data.</text>
</comment>
<dbReference type="AlphaFoldDB" id="A0A0G1DMJ1"/>